<protein>
    <submittedName>
        <fullName evidence="2">Uncharacterized protein</fullName>
    </submittedName>
</protein>
<feature type="transmembrane region" description="Helical" evidence="1">
    <location>
        <begin position="87"/>
        <end position="112"/>
    </location>
</feature>
<evidence type="ECO:0000256" key="1">
    <source>
        <dbReference type="SAM" id="Phobius"/>
    </source>
</evidence>
<evidence type="ECO:0000313" key="3">
    <source>
        <dbReference type="Proteomes" id="UP000318509"/>
    </source>
</evidence>
<proteinExistence type="predicted"/>
<name>A0A537JXA1_9BACT</name>
<evidence type="ECO:0000313" key="2">
    <source>
        <dbReference type="EMBL" id="TMI88124.1"/>
    </source>
</evidence>
<accession>A0A537JXA1</accession>
<comment type="caution">
    <text evidence="2">The sequence shown here is derived from an EMBL/GenBank/DDBJ whole genome shotgun (WGS) entry which is preliminary data.</text>
</comment>
<keyword evidence="1" id="KW-0472">Membrane</keyword>
<dbReference type="AlphaFoldDB" id="A0A537JXA1"/>
<dbReference type="Proteomes" id="UP000318509">
    <property type="component" value="Unassembled WGS sequence"/>
</dbReference>
<gene>
    <name evidence="2" type="ORF">E6H00_13680</name>
</gene>
<dbReference type="EMBL" id="VBAK01000145">
    <property type="protein sequence ID" value="TMI88124.1"/>
    <property type="molecule type" value="Genomic_DNA"/>
</dbReference>
<reference evidence="2 3" key="1">
    <citation type="journal article" date="2019" name="Nat. Microbiol.">
        <title>Mediterranean grassland soil C-N compound turnover is dependent on rainfall and depth, and is mediated by genomically divergent microorganisms.</title>
        <authorList>
            <person name="Diamond S."/>
            <person name="Andeer P.F."/>
            <person name="Li Z."/>
            <person name="Crits-Christoph A."/>
            <person name="Burstein D."/>
            <person name="Anantharaman K."/>
            <person name="Lane K.R."/>
            <person name="Thomas B.C."/>
            <person name="Pan C."/>
            <person name="Northen T.R."/>
            <person name="Banfield J.F."/>
        </authorList>
    </citation>
    <scope>NUCLEOTIDE SEQUENCE [LARGE SCALE GENOMIC DNA]</scope>
    <source>
        <strain evidence="2">NP_3</strain>
    </source>
</reference>
<sequence>MRAALRWCGAVAVGVAAFEGLDLAASRVPILSWLTLASPFAAGAAAAWSAGPGIVSPLLAAAAVPWARIGVDRAVGMLRGVALPPEIGPLVIAFFGVSWTGMSVGAGAALAVARRVAGRAARGRASTAAPRA</sequence>
<keyword evidence="1" id="KW-0812">Transmembrane</keyword>
<keyword evidence="1" id="KW-1133">Transmembrane helix</keyword>
<organism evidence="2 3">
    <name type="scientific">Candidatus Segetimicrobium genomatis</name>
    <dbReference type="NCBI Taxonomy" id="2569760"/>
    <lineage>
        <taxon>Bacteria</taxon>
        <taxon>Bacillati</taxon>
        <taxon>Candidatus Sysuimicrobiota</taxon>
        <taxon>Candidatus Sysuimicrobiia</taxon>
        <taxon>Candidatus Sysuimicrobiales</taxon>
        <taxon>Candidatus Segetimicrobiaceae</taxon>
        <taxon>Candidatus Segetimicrobium</taxon>
    </lineage>
</organism>